<evidence type="ECO:0000313" key="2">
    <source>
        <dbReference type="Proteomes" id="UP000234752"/>
    </source>
</evidence>
<accession>A0A2K9NED7</accession>
<dbReference type="EMBL" id="CP025611">
    <property type="protein sequence ID" value="AUN31457.1"/>
    <property type="molecule type" value="Genomic_DNA"/>
</dbReference>
<dbReference type="KEGG" id="ncb:C0V82_15330"/>
<keyword evidence="1" id="KW-0378">Hydrolase</keyword>
<proteinExistence type="predicted"/>
<keyword evidence="2" id="KW-1185">Reference proteome</keyword>
<gene>
    <name evidence="1" type="ORF">C0V82_15330</name>
</gene>
<dbReference type="Proteomes" id="UP000234752">
    <property type="component" value="Chromosome eg_1"/>
</dbReference>
<dbReference type="GO" id="GO:0016787">
    <property type="term" value="F:hydrolase activity"/>
    <property type="evidence" value="ECO:0007669"/>
    <property type="project" value="UniProtKB-KW"/>
</dbReference>
<dbReference type="Pfam" id="PF00144">
    <property type="entry name" value="Beta-lactamase"/>
    <property type="match status" value="1"/>
</dbReference>
<reference evidence="1 2" key="1">
    <citation type="submission" date="2017-12" db="EMBL/GenBank/DDBJ databases">
        <title>Genomes of bacteria within cyanobacterial aggregates.</title>
        <authorList>
            <person name="Cai H."/>
        </authorList>
    </citation>
    <scope>NUCLEOTIDE SEQUENCE [LARGE SCALE GENOMIC DNA]</scope>
    <source>
        <strain evidence="1 2">TH16</strain>
    </source>
</reference>
<dbReference type="Gene3D" id="3.40.710.10">
    <property type="entry name" value="DD-peptidase/beta-lactamase superfamily"/>
    <property type="match status" value="1"/>
</dbReference>
<dbReference type="InterPro" id="IPR012338">
    <property type="entry name" value="Beta-lactam/transpept-like"/>
</dbReference>
<dbReference type="PANTHER" id="PTHR43283">
    <property type="entry name" value="BETA-LACTAMASE-RELATED"/>
    <property type="match status" value="1"/>
</dbReference>
<dbReference type="RefSeq" id="WP_102113036.1">
    <property type="nucleotide sequence ID" value="NZ_BMGN01000005.1"/>
</dbReference>
<dbReference type="OrthoDB" id="5705574at2"/>
<dbReference type="SUPFAM" id="SSF56601">
    <property type="entry name" value="beta-lactamase/transpeptidase-like"/>
    <property type="match status" value="1"/>
</dbReference>
<protein>
    <submittedName>
        <fullName evidence="1">Serine hydrolase</fullName>
    </submittedName>
</protein>
<dbReference type="InterPro" id="IPR001466">
    <property type="entry name" value="Beta-lactam-related"/>
</dbReference>
<evidence type="ECO:0000313" key="1">
    <source>
        <dbReference type="EMBL" id="AUN31457.1"/>
    </source>
</evidence>
<dbReference type="InterPro" id="IPR050789">
    <property type="entry name" value="Diverse_Enzym_Activities"/>
</dbReference>
<organism evidence="1 2">
    <name type="scientific">Niveispirillum cyanobacteriorum</name>
    <dbReference type="NCBI Taxonomy" id="1612173"/>
    <lineage>
        <taxon>Bacteria</taxon>
        <taxon>Pseudomonadati</taxon>
        <taxon>Pseudomonadota</taxon>
        <taxon>Alphaproteobacteria</taxon>
        <taxon>Rhodospirillales</taxon>
        <taxon>Azospirillaceae</taxon>
        <taxon>Niveispirillum</taxon>
    </lineage>
</organism>
<dbReference type="AlphaFoldDB" id="A0A2K9NED7"/>
<sequence>MVRRLRWLLAVIALTFVAAGARAQTDLTPVFQQALEKAATALLDSPGIAVIVQAPRRGIDWRSAVGKADPAGTALTPDHPFRVASITKAFVGAAILRLEEEGKLSLAQPIALLIAPETAALLRSGGYDPDRITVRQLLDHTSGLRDFYDDPAYEKAMLSQPQRRWSRAEQIAIAMKVGPAHGAPGERFHYVDTGYSLLGEILERTTGKGMGPALRQLLPYERLGLSHTWLESLEPAPAGVKPRVHQYASGVDMTAADPSYDLYGGGGLVSTLDDVGQLFRGILRGQVFRDPATLASALTLVTAQSGEGYMMQARPALFAPEKVGPHSCLGLGGYYGALVVHCPSIDLTIGFSANTANPDSFDVASTFMAAVGAALGTTPSAAR</sequence>
<name>A0A2K9NED7_9PROT</name>